<dbReference type="Gene3D" id="3.80.10.10">
    <property type="entry name" value="Ribonuclease Inhibitor"/>
    <property type="match status" value="2"/>
</dbReference>
<feature type="region of interest" description="Disordered" evidence="1">
    <location>
        <begin position="488"/>
        <end position="559"/>
    </location>
</feature>
<organism evidence="2 3">
    <name type="scientific">Malus baccata</name>
    <name type="common">Siberian crab apple</name>
    <name type="synonym">Pyrus baccata</name>
    <dbReference type="NCBI Taxonomy" id="106549"/>
    <lineage>
        <taxon>Eukaryota</taxon>
        <taxon>Viridiplantae</taxon>
        <taxon>Streptophyta</taxon>
        <taxon>Embryophyta</taxon>
        <taxon>Tracheophyta</taxon>
        <taxon>Spermatophyta</taxon>
        <taxon>Magnoliopsida</taxon>
        <taxon>eudicotyledons</taxon>
        <taxon>Gunneridae</taxon>
        <taxon>Pentapetalae</taxon>
        <taxon>rosids</taxon>
        <taxon>fabids</taxon>
        <taxon>Rosales</taxon>
        <taxon>Rosaceae</taxon>
        <taxon>Amygdaloideae</taxon>
        <taxon>Maleae</taxon>
        <taxon>Malus</taxon>
    </lineage>
</organism>
<dbReference type="InterPro" id="IPR032675">
    <property type="entry name" value="LRR_dom_sf"/>
</dbReference>
<keyword evidence="3" id="KW-1185">Reference proteome</keyword>
<sequence>MVNLEFFINHNAHFSGRVDYLPNSLRLIEFGGRLNIDQKHTYVLDLPSNFHPRHLVKFDVSYSGLRQLKEFKKLDKLTWMNLSGCEFLEKIPDLSGSPNIKYLDLSGCKNLVEVDDSVGFLDKLQVLFLSGCSKLTRFATRLGSRSLKELYLSGCTRLERFPEIEKDKMKSLIYLEIEKTGIRELPSSIAYLTGLLELHANGCELQKIPDLSGSPNIRVLELNDCTSLVEVDDSVGFLDKLELLLLNGCSKLTRFATRLGSRSLFSLSLGGCRRLESFPKIEGKMESLYLLDIEKSGIRELPSIAYFTMLRTLNEIDLRSKLNIIYPGNEVPKWFSYTSDHPTTIQPLPENKGNEEEREEEEFVGGSEFRFEIPLKLQVGETLLGLALSFVVEPSTCYSHDEPRIRYSDVQCSLINGKKTFEPNLWYYEGLKATHVSLALVGLGEQEQQGDICQIVFRLRDGCPIKSCGVHCLLRNQDELLHLSLRPTSSLGKRPRPRGSSDIVDDAYDQQQQWLSSSSEPADDHPKRRQIDPNVPFDIEEDEEQGQPSASDDLQFLIS</sequence>
<evidence type="ECO:0008006" key="4">
    <source>
        <dbReference type="Google" id="ProtNLM"/>
    </source>
</evidence>
<dbReference type="SUPFAM" id="SSF52058">
    <property type="entry name" value="L domain-like"/>
    <property type="match status" value="1"/>
</dbReference>
<reference evidence="2 3" key="1">
    <citation type="journal article" date="2019" name="G3 (Bethesda)">
        <title>Sequencing of a Wild Apple (Malus baccata) Genome Unravels the Differences Between Cultivated and Wild Apple Species Regarding Disease Resistance and Cold Tolerance.</title>
        <authorList>
            <person name="Chen X."/>
        </authorList>
    </citation>
    <scope>NUCLEOTIDE SEQUENCE [LARGE SCALE GENOMIC DNA]</scope>
    <source>
        <strain evidence="3">cv. Shandingzi</strain>
        <tissue evidence="2">Leaves</tissue>
    </source>
</reference>
<proteinExistence type="predicted"/>
<comment type="caution">
    <text evidence="2">The sequence shown here is derived from an EMBL/GenBank/DDBJ whole genome shotgun (WGS) entry which is preliminary data.</text>
</comment>
<evidence type="ECO:0000313" key="3">
    <source>
        <dbReference type="Proteomes" id="UP000315295"/>
    </source>
</evidence>
<dbReference type="EMBL" id="VIEB01000337">
    <property type="protein sequence ID" value="TQD94755.1"/>
    <property type="molecule type" value="Genomic_DNA"/>
</dbReference>
<dbReference type="Proteomes" id="UP000315295">
    <property type="component" value="Unassembled WGS sequence"/>
</dbReference>
<accession>A0A540M7R7</accession>
<dbReference type="AlphaFoldDB" id="A0A540M7R7"/>
<name>A0A540M7R7_MALBA</name>
<evidence type="ECO:0000313" key="2">
    <source>
        <dbReference type="EMBL" id="TQD94755.1"/>
    </source>
</evidence>
<dbReference type="PANTHER" id="PTHR45752">
    <property type="entry name" value="LEUCINE-RICH REPEAT-CONTAINING"/>
    <property type="match status" value="1"/>
</dbReference>
<dbReference type="InterPro" id="IPR050715">
    <property type="entry name" value="LRR-SigEffector_domain"/>
</dbReference>
<feature type="compositionally biased region" description="Basic and acidic residues" evidence="1">
    <location>
        <begin position="522"/>
        <end position="531"/>
    </location>
</feature>
<evidence type="ECO:0000256" key="1">
    <source>
        <dbReference type="SAM" id="MobiDB-lite"/>
    </source>
</evidence>
<feature type="compositionally biased region" description="Polar residues" evidence="1">
    <location>
        <begin position="509"/>
        <end position="520"/>
    </location>
</feature>
<dbReference type="PANTHER" id="PTHR45752:SF171">
    <property type="entry name" value="TMV RESISTANCE PROTEIN N-LIKE"/>
    <property type="match status" value="1"/>
</dbReference>
<protein>
    <recommendedName>
        <fullName evidence="4">TMV resistance protein N-like</fullName>
    </recommendedName>
</protein>
<feature type="compositionally biased region" description="Polar residues" evidence="1">
    <location>
        <begin position="546"/>
        <end position="559"/>
    </location>
</feature>
<gene>
    <name evidence="2" type="ORF">C1H46_019609</name>
</gene>